<evidence type="ECO:0000256" key="1">
    <source>
        <dbReference type="ARBA" id="ARBA00001954"/>
    </source>
</evidence>
<keyword evidence="3" id="KW-0479">Metal-binding</keyword>
<dbReference type="InterPro" id="IPR042098">
    <property type="entry name" value="TauD-like_sf"/>
</dbReference>
<keyword evidence="6" id="KW-0408">Iron</keyword>
<name>A0ABR4J5M3_9EURO</name>
<evidence type="ECO:0000256" key="5">
    <source>
        <dbReference type="ARBA" id="ARBA00023002"/>
    </source>
</evidence>
<accession>A0ABR4J5M3</accession>
<dbReference type="SUPFAM" id="SSF51197">
    <property type="entry name" value="Clavaminate synthase-like"/>
    <property type="match status" value="1"/>
</dbReference>
<sequence>MQVAVEKPKQKVVRAIDDEDGITDAKYPHYLPIWDYAEQLSPLEPYTHQDPGHNADPSFKDLLPLGTKVRKITPTTGTEISGIQLSAITNAAKDQLALLAAQRKVLVFRNQDFAELPIEDALAFGGYFGRHHVHPTAGVPEGYPEIHIVYMKHSAKNGDFATFLAGKNSTVLWHSDVTYEEQPPGMTILYALEVPEVGGDTGFANQVEAYKRLSPALQERLHGLRGVHDGVSQVEPYYRNGRLVRRKPVVVEHPLVRTHPVTGEKALFVNGLTNRIVGMKKEESDMLLGFLMNHIGRCLEHQVRVRWEPKTVVIWDNRVTAHTAIVDWNPYERRHLARLTPQAERPFETPYQPGD</sequence>
<proteinExistence type="inferred from homology"/>
<comment type="cofactor">
    <cofactor evidence="1">
        <name>Fe(2+)</name>
        <dbReference type="ChEBI" id="CHEBI:29033"/>
    </cofactor>
</comment>
<protein>
    <recommendedName>
        <fullName evidence="7">TauD/TfdA-like domain-containing protein</fullName>
    </recommendedName>
</protein>
<organism evidence="8 9">
    <name type="scientific">Aspergillus pseudoustus</name>
    <dbReference type="NCBI Taxonomy" id="1810923"/>
    <lineage>
        <taxon>Eukaryota</taxon>
        <taxon>Fungi</taxon>
        <taxon>Dikarya</taxon>
        <taxon>Ascomycota</taxon>
        <taxon>Pezizomycotina</taxon>
        <taxon>Eurotiomycetes</taxon>
        <taxon>Eurotiomycetidae</taxon>
        <taxon>Eurotiales</taxon>
        <taxon>Aspergillaceae</taxon>
        <taxon>Aspergillus</taxon>
        <taxon>Aspergillus subgen. Nidulantes</taxon>
    </lineage>
</organism>
<dbReference type="Proteomes" id="UP001610446">
    <property type="component" value="Unassembled WGS sequence"/>
</dbReference>
<evidence type="ECO:0000256" key="3">
    <source>
        <dbReference type="ARBA" id="ARBA00022723"/>
    </source>
</evidence>
<comment type="caution">
    <text evidence="8">The sequence shown here is derived from an EMBL/GenBank/DDBJ whole genome shotgun (WGS) entry which is preliminary data.</text>
</comment>
<dbReference type="PANTHER" id="PTHR30468:SF28">
    <property type="entry name" value="ALPHA-KETOGLUTARATE-DEPENDENT TAURINE DIOXYGENASE (AFU_ORTHOLOGUE AFUA_8G02210)-RELATED"/>
    <property type="match status" value="1"/>
</dbReference>
<evidence type="ECO:0000256" key="2">
    <source>
        <dbReference type="ARBA" id="ARBA00005896"/>
    </source>
</evidence>
<dbReference type="InterPro" id="IPR051323">
    <property type="entry name" value="AtsK-like"/>
</dbReference>
<evidence type="ECO:0000256" key="6">
    <source>
        <dbReference type="ARBA" id="ARBA00023004"/>
    </source>
</evidence>
<dbReference type="Pfam" id="PF02668">
    <property type="entry name" value="TauD"/>
    <property type="match status" value="1"/>
</dbReference>
<dbReference type="Gene3D" id="3.60.130.10">
    <property type="entry name" value="Clavaminate synthase-like"/>
    <property type="match status" value="1"/>
</dbReference>
<dbReference type="EMBL" id="JBFXLU010000209">
    <property type="protein sequence ID" value="KAL2835336.1"/>
    <property type="molecule type" value="Genomic_DNA"/>
</dbReference>
<dbReference type="InterPro" id="IPR003819">
    <property type="entry name" value="TauD/TfdA-like"/>
</dbReference>
<evidence type="ECO:0000256" key="4">
    <source>
        <dbReference type="ARBA" id="ARBA00022964"/>
    </source>
</evidence>
<evidence type="ECO:0000313" key="9">
    <source>
        <dbReference type="Proteomes" id="UP001610446"/>
    </source>
</evidence>
<feature type="domain" description="TauD/TfdA-like" evidence="7">
    <location>
        <begin position="69"/>
        <end position="340"/>
    </location>
</feature>
<evidence type="ECO:0000313" key="8">
    <source>
        <dbReference type="EMBL" id="KAL2835336.1"/>
    </source>
</evidence>
<evidence type="ECO:0000259" key="7">
    <source>
        <dbReference type="Pfam" id="PF02668"/>
    </source>
</evidence>
<reference evidence="8 9" key="1">
    <citation type="submission" date="2024-07" db="EMBL/GenBank/DDBJ databases">
        <title>Section-level genome sequencing and comparative genomics of Aspergillus sections Usti and Cavernicolus.</title>
        <authorList>
            <consortium name="Lawrence Berkeley National Laboratory"/>
            <person name="Nybo J.L."/>
            <person name="Vesth T.C."/>
            <person name="Theobald S."/>
            <person name="Frisvad J.C."/>
            <person name="Larsen T.O."/>
            <person name="Kjaerboelling I."/>
            <person name="Rothschild-Mancinelli K."/>
            <person name="Lyhne E.K."/>
            <person name="Kogle M.E."/>
            <person name="Barry K."/>
            <person name="Clum A."/>
            <person name="Na H."/>
            <person name="Ledsgaard L."/>
            <person name="Lin J."/>
            <person name="Lipzen A."/>
            <person name="Kuo A."/>
            <person name="Riley R."/>
            <person name="Mondo S."/>
            <person name="Labutti K."/>
            <person name="Haridas S."/>
            <person name="Pangalinan J."/>
            <person name="Salamov A.A."/>
            <person name="Simmons B.A."/>
            <person name="Magnuson J.K."/>
            <person name="Chen J."/>
            <person name="Drula E."/>
            <person name="Henrissat B."/>
            <person name="Wiebenga A."/>
            <person name="Lubbers R.J."/>
            <person name="Gomes A.C."/>
            <person name="Makela M.R."/>
            <person name="Stajich J."/>
            <person name="Grigoriev I.V."/>
            <person name="Mortensen U.H."/>
            <person name="De Vries R.P."/>
            <person name="Baker S.E."/>
            <person name="Andersen M.R."/>
        </authorList>
    </citation>
    <scope>NUCLEOTIDE SEQUENCE [LARGE SCALE GENOMIC DNA]</scope>
    <source>
        <strain evidence="8 9">CBS 123904</strain>
    </source>
</reference>
<keyword evidence="4" id="KW-0223">Dioxygenase</keyword>
<gene>
    <name evidence="8" type="ORF">BJY01DRAFT_238925</name>
</gene>
<keyword evidence="9" id="KW-1185">Reference proteome</keyword>
<keyword evidence="5" id="KW-0560">Oxidoreductase</keyword>
<comment type="similarity">
    <text evidence="2">Belongs to the TfdA dioxygenase family.</text>
</comment>
<dbReference type="PANTHER" id="PTHR30468">
    <property type="entry name" value="ALPHA-KETOGLUTARATE-DEPENDENT SULFONATE DIOXYGENASE"/>
    <property type="match status" value="1"/>
</dbReference>